<dbReference type="SUPFAM" id="SSF55174">
    <property type="entry name" value="Alpha-L RNA-binding motif"/>
    <property type="match status" value="1"/>
</dbReference>
<reference evidence="3" key="1">
    <citation type="submission" date="2020-10" db="EMBL/GenBank/DDBJ databases">
        <authorList>
            <person name="Gilroy R."/>
        </authorList>
    </citation>
    <scope>NUCLEOTIDE SEQUENCE</scope>
    <source>
        <strain evidence="3">ChiSjej1B19-7085</strain>
    </source>
</reference>
<dbReference type="InterPro" id="IPR012677">
    <property type="entry name" value="Nucleotide-bd_a/b_plait_sf"/>
</dbReference>
<proteinExistence type="predicted"/>
<comment type="caution">
    <text evidence="3">The sequence shown here is derived from an EMBL/GenBank/DDBJ whole genome shotgun (WGS) entry which is preliminary data.</text>
</comment>
<dbReference type="InterPro" id="IPR040591">
    <property type="entry name" value="RqcP2_RBD"/>
</dbReference>
<protein>
    <recommendedName>
        <fullName evidence="2">Ribosome-associated protein quality control protein P2 RNA-binding domain-containing protein</fullName>
    </recommendedName>
</protein>
<dbReference type="InterPro" id="IPR036986">
    <property type="entry name" value="S4_RNA-bd_sf"/>
</dbReference>
<keyword evidence="1" id="KW-0694">RNA-binding</keyword>
<organism evidence="3 4">
    <name type="scientific">Candidatus Gallacutalibacter pullicola</name>
    <dbReference type="NCBI Taxonomy" id="2840830"/>
    <lineage>
        <taxon>Bacteria</taxon>
        <taxon>Bacillati</taxon>
        <taxon>Bacillota</taxon>
        <taxon>Clostridia</taxon>
        <taxon>Eubacteriales</taxon>
        <taxon>Candidatus Gallacutalibacter</taxon>
    </lineage>
</organism>
<dbReference type="Gene3D" id="3.10.290.10">
    <property type="entry name" value="RNA-binding S4 domain"/>
    <property type="match status" value="1"/>
</dbReference>
<dbReference type="AlphaFoldDB" id="A0A9D1DQ10"/>
<gene>
    <name evidence="3" type="ORF">IAA54_04125</name>
</gene>
<evidence type="ECO:0000313" key="4">
    <source>
        <dbReference type="Proteomes" id="UP000886785"/>
    </source>
</evidence>
<evidence type="ECO:0000256" key="1">
    <source>
        <dbReference type="PROSITE-ProRule" id="PRU00182"/>
    </source>
</evidence>
<dbReference type="Proteomes" id="UP000886785">
    <property type="component" value="Unassembled WGS sequence"/>
</dbReference>
<evidence type="ECO:0000259" key="2">
    <source>
        <dbReference type="Pfam" id="PF17774"/>
    </source>
</evidence>
<dbReference type="Pfam" id="PF17774">
    <property type="entry name" value="YlmH_RBD"/>
    <property type="match status" value="1"/>
</dbReference>
<dbReference type="PROSITE" id="PS50889">
    <property type="entry name" value="S4"/>
    <property type="match status" value="1"/>
</dbReference>
<reference evidence="3" key="2">
    <citation type="journal article" date="2021" name="PeerJ">
        <title>Extensive microbial diversity within the chicken gut microbiome revealed by metagenomics and culture.</title>
        <authorList>
            <person name="Gilroy R."/>
            <person name="Ravi A."/>
            <person name="Getino M."/>
            <person name="Pursley I."/>
            <person name="Horton D.L."/>
            <person name="Alikhan N.F."/>
            <person name="Baker D."/>
            <person name="Gharbi K."/>
            <person name="Hall N."/>
            <person name="Watson M."/>
            <person name="Adriaenssens E.M."/>
            <person name="Foster-Nyarko E."/>
            <person name="Jarju S."/>
            <person name="Secka A."/>
            <person name="Antonio M."/>
            <person name="Oren A."/>
            <person name="Chaudhuri R.R."/>
            <person name="La Ragione R."/>
            <person name="Hildebrand F."/>
            <person name="Pallen M.J."/>
        </authorList>
    </citation>
    <scope>NUCLEOTIDE SEQUENCE</scope>
    <source>
        <strain evidence="3">ChiSjej1B19-7085</strain>
    </source>
</reference>
<evidence type="ECO:0000313" key="3">
    <source>
        <dbReference type="EMBL" id="HIR56833.1"/>
    </source>
</evidence>
<dbReference type="CDD" id="cd00165">
    <property type="entry name" value="S4"/>
    <property type="match status" value="1"/>
</dbReference>
<dbReference type="GO" id="GO:0003723">
    <property type="term" value="F:RNA binding"/>
    <property type="evidence" value="ECO:0007669"/>
    <property type="project" value="UniProtKB-KW"/>
</dbReference>
<accession>A0A9D1DQ10</accession>
<dbReference type="Gene3D" id="3.30.1370.160">
    <property type="match status" value="1"/>
</dbReference>
<sequence>MAGGLSAGDALLEAKILDAVRLCEKTYQPRFAGFLDEREAGIAQRAARREGFSRFLLWGGHEDAERVMFGAFPDYYGDPEPSEFPLCAVTVRYRACDSLTHRDFLGSFLAAGITRASLGDILVGEGRSVVFVREEIADFLLGQISKIGRVGVKLSRGAEEPLPQGRGFQHISAVIASSRLDCAVAACCGLSREKAASLINSGAVLLCHEEILSASAPVAEGDKLSVRGKGRYVVDRVGPPTKKGRLSFQARKYL</sequence>
<dbReference type="Gene3D" id="3.30.70.330">
    <property type="match status" value="1"/>
</dbReference>
<dbReference type="EMBL" id="DVHF01000049">
    <property type="protein sequence ID" value="HIR56833.1"/>
    <property type="molecule type" value="Genomic_DNA"/>
</dbReference>
<name>A0A9D1DQ10_9FIRM</name>
<feature type="domain" description="Ribosome-associated protein quality control protein P2 RNA-binding" evidence="2">
    <location>
        <begin position="79"/>
        <end position="156"/>
    </location>
</feature>